<evidence type="ECO:0000256" key="6">
    <source>
        <dbReference type="ARBA" id="ARBA00023136"/>
    </source>
</evidence>
<comment type="subcellular location">
    <subcellularLocation>
        <location evidence="1">Membrane</location>
        <topology evidence="1">Multi-pass membrane protein</topology>
    </subcellularLocation>
</comment>
<keyword evidence="6 8" id="KW-0472">Membrane</keyword>
<dbReference type="Proteomes" id="UP000694853">
    <property type="component" value="Unplaced"/>
</dbReference>
<dbReference type="GO" id="GO:0010143">
    <property type="term" value="P:cutin biosynthetic process"/>
    <property type="evidence" value="ECO:0007669"/>
    <property type="project" value="TreeGrafter"/>
</dbReference>
<dbReference type="GeneID" id="113863420"/>
<evidence type="ECO:0000256" key="8">
    <source>
        <dbReference type="SAM" id="Phobius"/>
    </source>
</evidence>
<dbReference type="GO" id="GO:0090447">
    <property type="term" value="F:glycerol-3-phosphate 2-O-acyltransferase activity"/>
    <property type="evidence" value="ECO:0007669"/>
    <property type="project" value="TreeGrafter"/>
</dbReference>
<dbReference type="PANTHER" id="PTHR15486">
    <property type="entry name" value="ANCIENT UBIQUITOUS PROTEIN"/>
    <property type="match status" value="1"/>
</dbReference>
<keyword evidence="7 11" id="KW-0012">Acyltransferase</keyword>
<dbReference type="GO" id="GO:0016791">
    <property type="term" value="F:phosphatase activity"/>
    <property type="evidence" value="ECO:0007669"/>
    <property type="project" value="TreeGrafter"/>
</dbReference>
<feature type="domain" description="Phospholipid/glycerol acyltransferase" evidence="9">
    <location>
        <begin position="339"/>
        <end position="440"/>
    </location>
</feature>
<dbReference type="InterPro" id="IPR056462">
    <property type="entry name" value="HAD_RAM2/GPAT1-8"/>
</dbReference>
<dbReference type="Pfam" id="PF23270">
    <property type="entry name" value="HAD_RAM2_N"/>
    <property type="match status" value="1"/>
</dbReference>
<dbReference type="PANTHER" id="PTHR15486:SF62">
    <property type="entry name" value="GLYCEROL-3-PHOSPHATE ACYLTRANSFERASE 2-RELATED"/>
    <property type="match status" value="1"/>
</dbReference>
<dbReference type="GO" id="GO:0016020">
    <property type="term" value="C:membrane"/>
    <property type="evidence" value="ECO:0007669"/>
    <property type="project" value="UniProtKB-SubCell"/>
</dbReference>
<dbReference type="SMART" id="SM00563">
    <property type="entry name" value="PlsC"/>
    <property type="match status" value="1"/>
</dbReference>
<dbReference type="RefSeq" id="XP_027352792.1">
    <property type="nucleotide sequence ID" value="XM_027496991.1"/>
</dbReference>
<protein>
    <submittedName>
        <fullName evidence="11">Probable glycerol-3-phosphate acyltransferase 2</fullName>
    </submittedName>
</protein>
<reference evidence="10" key="1">
    <citation type="journal article" date="2019" name="Toxins">
        <title>Detection of Abrin-Like and Prepropulchellin-Like Toxin Genes and Transcripts Using Whole Genome Sequencing and Full-Length Transcript Sequencing of Abrus precatorius.</title>
        <authorList>
            <person name="Hovde B.T."/>
            <person name="Daligault H.E."/>
            <person name="Hanschen E.R."/>
            <person name="Kunde Y.A."/>
            <person name="Johnson M.B."/>
            <person name="Starkenburg S.R."/>
            <person name="Johnson S.L."/>
        </authorList>
    </citation>
    <scope>NUCLEOTIDE SEQUENCE [LARGE SCALE GENOMIC DNA]</scope>
</reference>
<reference evidence="11" key="2">
    <citation type="submission" date="2025-08" db="UniProtKB">
        <authorList>
            <consortium name="RefSeq"/>
        </authorList>
    </citation>
    <scope>IDENTIFICATION</scope>
    <source>
        <tissue evidence="11">Young leaves</tissue>
    </source>
</reference>
<evidence type="ECO:0000313" key="11">
    <source>
        <dbReference type="RefSeq" id="XP_027352792.1"/>
    </source>
</evidence>
<sequence length="530" mass="60116">MARMVKSAFFFKSLFTFWYRFFFRPIKGLRKSTSNITLATQFKYQRYPSLLHRSDLNEHTIIFDVEGSLLKSSSVFPYFMLVAFEAGGILRAIVLLLLYPFVCLVGDEMGLKIMVMICFFGIKAESFRVGSAVLPKLLLEDVGAEMFEVVNRGGKKVGLSKLPLVMVESFLKDYLEIDDVVGRKLKVFKGFFVGFMEERKTMHELELVLEGKGYCSDIIGISRFHKDLDHSFFSPCKEVFMVTEADKKSWQKLAKDKYPKALIFHDGRLALRPTPLNALSVLMWVPFASILSLIRIIAGVSLPYNIATPFLTLSGLRLTTSRPKTHNTHKQKEENPNGNLYVCNHRTLLDPLYISFMLKRDLVAVTYSLSRISEILAPIKTVRLTRNRNEDAKTMKQMLKKGDLVVCPEGTTCREPYLLRFSPLFSELCDEIEPVAIDSHVNMFHGTTAGGLKCLDPIFFMMNPFPDYFVQLLEHVSPSVATCDNEDSKFVVANHVQTQIANALGFQCTKLSRKDKYLTLAGNEGIVTGK</sequence>
<evidence type="ECO:0000256" key="1">
    <source>
        <dbReference type="ARBA" id="ARBA00004141"/>
    </source>
</evidence>
<accession>A0A8B8L988</accession>
<gene>
    <name evidence="11" type="primary">LOC113863420</name>
</gene>
<evidence type="ECO:0000313" key="10">
    <source>
        <dbReference type="Proteomes" id="UP000694853"/>
    </source>
</evidence>
<dbReference type="OrthoDB" id="1854593at2759"/>
<evidence type="ECO:0000256" key="5">
    <source>
        <dbReference type="ARBA" id="ARBA00022989"/>
    </source>
</evidence>
<keyword evidence="5 8" id="KW-1133">Transmembrane helix</keyword>
<keyword evidence="4 8" id="KW-0812">Transmembrane</keyword>
<evidence type="ECO:0000256" key="2">
    <source>
        <dbReference type="ARBA" id="ARBA00007937"/>
    </source>
</evidence>
<name>A0A8B8L988_ABRPR</name>
<dbReference type="AlphaFoldDB" id="A0A8B8L988"/>
<dbReference type="CDD" id="cd06551">
    <property type="entry name" value="LPLAT"/>
    <property type="match status" value="1"/>
</dbReference>
<evidence type="ECO:0000256" key="3">
    <source>
        <dbReference type="ARBA" id="ARBA00022679"/>
    </source>
</evidence>
<dbReference type="SUPFAM" id="SSF69593">
    <property type="entry name" value="Glycerol-3-phosphate (1)-acyltransferase"/>
    <property type="match status" value="1"/>
</dbReference>
<dbReference type="KEGG" id="aprc:113863420"/>
<dbReference type="Pfam" id="PF01553">
    <property type="entry name" value="Acyltransferase"/>
    <property type="match status" value="1"/>
</dbReference>
<feature type="transmembrane region" description="Helical" evidence="8">
    <location>
        <begin position="78"/>
        <end position="106"/>
    </location>
</feature>
<evidence type="ECO:0000256" key="4">
    <source>
        <dbReference type="ARBA" id="ARBA00022692"/>
    </source>
</evidence>
<feature type="transmembrane region" description="Helical" evidence="8">
    <location>
        <begin position="281"/>
        <end position="304"/>
    </location>
</feature>
<organism evidence="10 11">
    <name type="scientific">Abrus precatorius</name>
    <name type="common">Indian licorice</name>
    <name type="synonym">Glycine abrus</name>
    <dbReference type="NCBI Taxonomy" id="3816"/>
    <lineage>
        <taxon>Eukaryota</taxon>
        <taxon>Viridiplantae</taxon>
        <taxon>Streptophyta</taxon>
        <taxon>Embryophyta</taxon>
        <taxon>Tracheophyta</taxon>
        <taxon>Spermatophyta</taxon>
        <taxon>Magnoliopsida</taxon>
        <taxon>eudicotyledons</taxon>
        <taxon>Gunneridae</taxon>
        <taxon>Pentapetalae</taxon>
        <taxon>rosids</taxon>
        <taxon>fabids</taxon>
        <taxon>Fabales</taxon>
        <taxon>Fabaceae</taxon>
        <taxon>Papilionoideae</taxon>
        <taxon>50 kb inversion clade</taxon>
        <taxon>NPAAA clade</taxon>
        <taxon>indigoferoid/millettioid clade</taxon>
        <taxon>Abreae</taxon>
        <taxon>Abrus</taxon>
    </lineage>
</organism>
<keyword evidence="10" id="KW-1185">Reference proteome</keyword>
<evidence type="ECO:0000259" key="9">
    <source>
        <dbReference type="SMART" id="SM00563"/>
    </source>
</evidence>
<comment type="similarity">
    <text evidence="2">Belongs to the GPAT/DAPAT family.</text>
</comment>
<evidence type="ECO:0000256" key="7">
    <source>
        <dbReference type="ARBA" id="ARBA00023315"/>
    </source>
</evidence>
<dbReference type="InterPro" id="IPR002123">
    <property type="entry name" value="Plipid/glycerol_acylTrfase"/>
</dbReference>
<keyword evidence="3" id="KW-0808">Transferase</keyword>
<proteinExistence type="inferred from homology"/>